<gene>
    <name evidence="2" type="ORF">DL238_05645</name>
</gene>
<dbReference type="Proteomes" id="UP000254101">
    <property type="component" value="Unassembled WGS sequence"/>
</dbReference>
<dbReference type="AlphaFoldDB" id="A0A395LJF8"/>
<evidence type="ECO:0000313" key="3">
    <source>
        <dbReference type="Proteomes" id="UP000254101"/>
    </source>
</evidence>
<feature type="chain" id="PRO_5017286509" evidence="1">
    <location>
        <begin position="23"/>
        <end position="307"/>
    </location>
</feature>
<dbReference type="OrthoDB" id="9825460at2"/>
<accession>A0A395LJF8</accession>
<feature type="signal peptide" evidence="1">
    <location>
        <begin position="1"/>
        <end position="22"/>
    </location>
</feature>
<dbReference type="RefSeq" id="WP_115491367.1">
    <property type="nucleotide sequence ID" value="NZ_JACHWW010000001.1"/>
</dbReference>
<dbReference type="EMBL" id="QRBB01000001">
    <property type="protein sequence ID" value="RDS77146.1"/>
    <property type="molecule type" value="Genomic_DNA"/>
</dbReference>
<keyword evidence="1" id="KW-0732">Signal</keyword>
<name>A0A395LJF8_9SPHN</name>
<reference evidence="2 3" key="1">
    <citation type="submission" date="2018-07" db="EMBL/GenBank/DDBJ databases">
        <title>Erythrobacter nanhaiensis sp. nov., a novel member of the genus Erythrobacter isolated from the South China Sea.</title>
        <authorList>
            <person name="Chen X."/>
            <person name="Liu J."/>
        </authorList>
    </citation>
    <scope>NUCLEOTIDE SEQUENCE [LARGE SCALE GENOMIC DNA]</scope>
    <source>
        <strain evidence="2 3">S-5</strain>
    </source>
</reference>
<sequence length="307" mass="33770">MLRYLLTLGVAAILSLPVTVSAQALVRAKIDWEAEKPNKVHFQTPATGNSDFSDRTDHYYGEETFANRIYQVVDIVVRYADGTSIPFRVRGQVGSELFSFTVRKPSGSIACNISDVERLERRSRGHDHSELVSALQSAQAMLESRDSPCPQYLERRVAKSAFDANCNLAKRTTFFDISPQIRDRLLRIYEGHSGMLSIKRQIAACEKQVRGQVLAPTSVAMQSALSRGDLQEFFALDSQVSVLLEGSDWRSGAAVVDLSPGFFEDLREQAATMGEAVSPAMMEEGLYVPSFPDELDNAGQPEAGPGG</sequence>
<protein>
    <submittedName>
        <fullName evidence="2">Uncharacterized protein</fullName>
    </submittedName>
</protein>
<evidence type="ECO:0000313" key="2">
    <source>
        <dbReference type="EMBL" id="RDS77146.1"/>
    </source>
</evidence>
<keyword evidence="3" id="KW-1185">Reference proteome</keyword>
<proteinExistence type="predicted"/>
<organism evidence="2 3">
    <name type="scientific">Alteriqipengyuania lutimaris</name>
    <dbReference type="NCBI Taxonomy" id="1538146"/>
    <lineage>
        <taxon>Bacteria</taxon>
        <taxon>Pseudomonadati</taxon>
        <taxon>Pseudomonadota</taxon>
        <taxon>Alphaproteobacteria</taxon>
        <taxon>Sphingomonadales</taxon>
        <taxon>Erythrobacteraceae</taxon>
        <taxon>Alteriqipengyuania</taxon>
    </lineage>
</organism>
<evidence type="ECO:0000256" key="1">
    <source>
        <dbReference type="SAM" id="SignalP"/>
    </source>
</evidence>
<comment type="caution">
    <text evidence="2">The sequence shown here is derived from an EMBL/GenBank/DDBJ whole genome shotgun (WGS) entry which is preliminary data.</text>
</comment>